<name>A0A5B7IFP7_PORTR</name>
<dbReference type="Proteomes" id="UP000324222">
    <property type="component" value="Unassembled WGS sequence"/>
</dbReference>
<dbReference type="AlphaFoldDB" id="A0A5B7IFP7"/>
<organism evidence="2 3">
    <name type="scientific">Portunus trituberculatus</name>
    <name type="common">Swimming crab</name>
    <name type="synonym">Neptunus trituberculatus</name>
    <dbReference type="NCBI Taxonomy" id="210409"/>
    <lineage>
        <taxon>Eukaryota</taxon>
        <taxon>Metazoa</taxon>
        <taxon>Ecdysozoa</taxon>
        <taxon>Arthropoda</taxon>
        <taxon>Crustacea</taxon>
        <taxon>Multicrustacea</taxon>
        <taxon>Malacostraca</taxon>
        <taxon>Eumalacostraca</taxon>
        <taxon>Eucarida</taxon>
        <taxon>Decapoda</taxon>
        <taxon>Pleocyemata</taxon>
        <taxon>Brachyura</taxon>
        <taxon>Eubrachyura</taxon>
        <taxon>Portunoidea</taxon>
        <taxon>Portunidae</taxon>
        <taxon>Portuninae</taxon>
        <taxon>Portunus</taxon>
    </lineage>
</organism>
<feature type="region of interest" description="Disordered" evidence="1">
    <location>
        <begin position="67"/>
        <end position="87"/>
    </location>
</feature>
<evidence type="ECO:0000256" key="1">
    <source>
        <dbReference type="SAM" id="MobiDB-lite"/>
    </source>
</evidence>
<feature type="compositionally biased region" description="Basic and acidic residues" evidence="1">
    <location>
        <begin position="74"/>
        <end position="87"/>
    </location>
</feature>
<keyword evidence="3" id="KW-1185">Reference proteome</keyword>
<proteinExistence type="predicted"/>
<accession>A0A5B7IFP7</accession>
<dbReference type="EMBL" id="VSRR010051690">
    <property type="protein sequence ID" value="MPC79648.1"/>
    <property type="molecule type" value="Genomic_DNA"/>
</dbReference>
<evidence type="ECO:0000313" key="2">
    <source>
        <dbReference type="EMBL" id="MPC79648.1"/>
    </source>
</evidence>
<comment type="caution">
    <text evidence="2">The sequence shown here is derived from an EMBL/GenBank/DDBJ whole genome shotgun (WGS) entry which is preliminary data.</text>
</comment>
<sequence>MFTLPSPLHPPIKPEEAETRNQYWDEAEHRLFLYEAKEGDVELLAILTQTQQKISKTHSPYSPHFLLRQTSRKQRQEVSVEMKENTD</sequence>
<protein>
    <submittedName>
        <fullName evidence="2">Uncharacterized protein</fullName>
    </submittedName>
</protein>
<reference evidence="2 3" key="1">
    <citation type="submission" date="2019-05" db="EMBL/GenBank/DDBJ databases">
        <title>Another draft genome of Portunus trituberculatus and its Hox gene families provides insights of decapod evolution.</title>
        <authorList>
            <person name="Jeong J.-H."/>
            <person name="Song I."/>
            <person name="Kim S."/>
            <person name="Choi T."/>
            <person name="Kim D."/>
            <person name="Ryu S."/>
            <person name="Kim W."/>
        </authorList>
    </citation>
    <scope>NUCLEOTIDE SEQUENCE [LARGE SCALE GENOMIC DNA]</scope>
    <source>
        <tissue evidence="2">Muscle</tissue>
    </source>
</reference>
<evidence type="ECO:0000313" key="3">
    <source>
        <dbReference type="Proteomes" id="UP000324222"/>
    </source>
</evidence>
<gene>
    <name evidence="2" type="ORF">E2C01_074185</name>
</gene>